<gene>
    <name evidence="2" type="ORF">DFH01_02335</name>
</gene>
<dbReference type="InterPro" id="IPR003673">
    <property type="entry name" value="CoA-Trfase_fam_III"/>
</dbReference>
<dbReference type="InterPro" id="IPR044855">
    <property type="entry name" value="CoA-Trfase_III_dom3_sf"/>
</dbReference>
<keyword evidence="1 2" id="KW-0808">Transferase</keyword>
<proteinExistence type="predicted"/>
<comment type="caution">
    <text evidence="2">The sequence shown here is derived from an EMBL/GenBank/DDBJ whole genome shotgun (WGS) entry which is preliminary data.</text>
</comment>
<dbReference type="EMBL" id="QGNA01000001">
    <property type="protein sequence ID" value="PWS38161.1"/>
    <property type="molecule type" value="Genomic_DNA"/>
</dbReference>
<evidence type="ECO:0000313" key="2">
    <source>
        <dbReference type="EMBL" id="PWS38161.1"/>
    </source>
</evidence>
<keyword evidence="3" id="KW-1185">Reference proteome</keyword>
<dbReference type="InterPro" id="IPR023606">
    <property type="entry name" value="CoA-Trfase_III_dom_1_sf"/>
</dbReference>
<dbReference type="OrthoDB" id="7457784at2"/>
<dbReference type="PANTHER" id="PTHR48207">
    <property type="entry name" value="SUCCINATE--HYDROXYMETHYLGLUTARATE COA-TRANSFERASE"/>
    <property type="match status" value="1"/>
</dbReference>
<accession>A0A317FGH1</accession>
<dbReference type="AlphaFoldDB" id="A0A317FGH1"/>
<dbReference type="PANTHER" id="PTHR48207:SF3">
    <property type="entry name" value="SUCCINATE--HYDROXYMETHYLGLUTARATE COA-TRANSFERASE"/>
    <property type="match status" value="1"/>
</dbReference>
<dbReference type="InterPro" id="IPR050483">
    <property type="entry name" value="CoA-transferase_III_domain"/>
</dbReference>
<evidence type="ECO:0000256" key="1">
    <source>
        <dbReference type="ARBA" id="ARBA00022679"/>
    </source>
</evidence>
<dbReference type="RefSeq" id="WP_109868782.1">
    <property type="nucleotide sequence ID" value="NZ_QGNA01000001.1"/>
</dbReference>
<organism evidence="2 3">
    <name type="scientific">Falsiroseomonas bella</name>
    <dbReference type="NCBI Taxonomy" id="2184016"/>
    <lineage>
        <taxon>Bacteria</taxon>
        <taxon>Pseudomonadati</taxon>
        <taxon>Pseudomonadota</taxon>
        <taxon>Alphaproteobacteria</taxon>
        <taxon>Acetobacterales</taxon>
        <taxon>Roseomonadaceae</taxon>
        <taxon>Falsiroseomonas</taxon>
    </lineage>
</organism>
<dbReference type="Proteomes" id="UP000245765">
    <property type="component" value="Unassembled WGS sequence"/>
</dbReference>
<dbReference type="Gene3D" id="3.40.50.10540">
    <property type="entry name" value="Crotonobetainyl-coa:carnitine coa-transferase, domain 1"/>
    <property type="match status" value="1"/>
</dbReference>
<sequence length="404" mass="43501">MPEGHVAPGAAMHASTALSRFKVLDLTRVRSGPTCVRQLADWGAEVIKIEMPPALDEGDPMGGPRAGSDFQNLHRNKRAMTLNLKSPDGVALFKKLAETADVIVENFRPDVKKRLGIDYEAIAAVNPRIVYASISGFGQDGPYATRPGFDQIAQGMGGLMSITGLPGQGPVRVGIPIADLCAGIFAAQGILVALLEREVSGKGQWVQSSLLQAQIFMLDFQASRWLMEGQVPKQAGNNHPTSIPTGVFQTSDGYMNIAASGNKIWERCAKALGRDDLLADERYKTAASRSTHRDVLNAEIEKTTRSNTTTHWVNALNEAGVPCGPIYKVDEMFADPQVQHLGIAQHCDADGRDVAYVGQPIALSRTPSKVVSHPPELGQHTDEILAGIGLDQATIDDLRARQVI</sequence>
<name>A0A317FGH1_9PROT</name>
<dbReference type="Gene3D" id="3.30.1540.10">
    <property type="entry name" value="formyl-coa transferase, domain 3"/>
    <property type="match status" value="1"/>
</dbReference>
<evidence type="ECO:0000313" key="3">
    <source>
        <dbReference type="Proteomes" id="UP000245765"/>
    </source>
</evidence>
<reference evidence="3" key="1">
    <citation type="submission" date="2018-05" db="EMBL/GenBank/DDBJ databases">
        <authorList>
            <person name="Du Z."/>
            <person name="Wang X."/>
        </authorList>
    </citation>
    <scope>NUCLEOTIDE SEQUENCE [LARGE SCALE GENOMIC DNA]</scope>
    <source>
        <strain evidence="3">CQN31</strain>
    </source>
</reference>
<protein>
    <submittedName>
        <fullName evidence="2">Formyl-CoA transferase</fullName>
    </submittedName>
</protein>
<dbReference type="SUPFAM" id="SSF89796">
    <property type="entry name" value="CoA-transferase family III (CaiB/BaiF)"/>
    <property type="match status" value="1"/>
</dbReference>
<dbReference type="GO" id="GO:0008410">
    <property type="term" value="F:CoA-transferase activity"/>
    <property type="evidence" value="ECO:0007669"/>
    <property type="project" value="TreeGrafter"/>
</dbReference>
<dbReference type="Pfam" id="PF02515">
    <property type="entry name" value="CoA_transf_3"/>
    <property type="match status" value="1"/>
</dbReference>